<evidence type="ECO:0000313" key="3">
    <source>
        <dbReference type="Proteomes" id="UP000064967"/>
    </source>
</evidence>
<dbReference type="Proteomes" id="UP000064967">
    <property type="component" value="Chromosome"/>
</dbReference>
<dbReference type="RefSeq" id="WP_146647495.1">
    <property type="nucleotide sequence ID" value="NZ_CP012333.1"/>
</dbReference>
<feature type="region of interest" description="Disordered" evidence="1">
    <location>
        <begin position="350"/>
        <end position="398"/>
    </location>
</feature>
<protein>
    <submittedName>
        <fullName evidence="2">Uncharacterized protein</fullName>
    </submittedName>
</protein>
<evidence type="ECO:0000256" key="1">
    <source>
        <dbReference type="SAM" id="MobiDB-lite"/>
    </source>
</evidence>
<accession>A0A0K1PS08</accession>
<dbReference type="EMBL" id="CP012333">
    <property type="protein sequence ID" value="AKU96166.1"/>
    <property type="molecule type" value="Genomic_DNA"/>
</dbReference>
<evidence type="ECO:0000313" key="2">
    <source>
        <dbReference type="EMBL" id="AKU96166.1"/>
    </source>
</evidence>
<keyword evidence="3" id="KW-1185">Reference proteome</keyword>
<reference evidence="2 3" key="1">
    <citation type="submission" date="2015-08" db="EMBL/GenBank/DDBJ databases">
        <authorList>
            <person name="Babu N.S."/>
            <person name="Beckwith C.J."/>
            <person name="Beseler K.G."/>
            <person name="Brison A."/>
            <person name="Carone J.V."/>
            <person name="Caskin T.P."/>
            <person name="Diamond M."/>
            <person name="Durham M.E."/>
            <person name="Foxe J.M."/>
            <person name="Go M."/>
            <person name="Henderson B.A."/>
            <person name="Jones I.B."/>
            <person name="McGettigan J.A."/>
            <person name="Micheletti S.J."/>
            <person name="Nasrallah M.E."/>
            <person name="Ortiz D."/>
            <person name="Piller C.R."/>
            <person name="Privatt S.R."/>
            <person name="Schneider S.L."/>
            <person name="Sharp S."/>
            <person name="Smith T.C."/>
            <person name="Stanton J.D."/>
            <person name="Ullery H.E."/>
            <person name="Wilson R.J."/>
            <person name="Serrano M.G."/>
            <person name="Buck G."/>
            <person name="Lee V."/>
            <person name="Wang Y."/>
            <person name="Carvalho R."/>
            <person name="Voegtly L."/>
            <person name="Shi R."/>
            <person name="Duckworth R."/>
            <person name="Johnson A."/>
            <person name="Loviza R."/>
            <person name="Walstead R."/>
            <person name="Shah Z."/>
            <person name="Kiflezghi M."/>
            <person name="Wade K."/>
            <person name="Ball S.L."/>
            <person name="Bradley K.W."/>
            <person name="Asai D.J."/>
            <person name="Bowman C.A."/>
            <person name="Russell D.A."/>
            <person name="Pope W.H."/>
            <person name="Jacobs-Sera D."/>
            <person name="Hendrix R.W."/>
            <person name="Hatfull G.F."/>
        </authorList>
    </citation>
    <scope>NUCLEOTIDE SEQUENCE [LARGE SCALE GENOMIC DNA]</scope>
    <source>
        <strain evidence="2 3">DSM 27648</strain>
    </source>
</reference>
<organism evidence="2 3">
    <name type="scientific">Labilithrix luteola</name>
    <dbReference type="NCBI Taxonomy" id="1391654"/>
    <lineage>
        <taxon>Bacteria</taxon>
        <taxon>Pseudomonadati</taxon>
        <taxon>Myxococcota</taxon>
        <taxon>Polyangia</taxon>
        <taxon>Polyangiales</taxon>
        <taxon>Labilitrichaceae</taxon>
        <taxon>Labilithrix</taxon>
    </lineage>
</organism>
<name>A0A0K1PS08_9BACT</name>
<dbReference type="AlphaFoldDB" id="A0A0K1PS08"/>
<sequence length="398" mass="41622">MKLSLNARAALVGLVGALGALVLFRSSRGSAPSDPDAVVPRDSFLVATVDLAELRRSPVYETVLGREASKRAGATSLPTRALGMANLAEACGFDPLSRVDKLAVAVPEEEGDRGDFGVAAKVQVTREELEKCTKALGSQHAGDNRTHDVGPFAVIEDPGGRKLGYASSGLLVVGKGSWFDTMLAVGAQKKPSLRDASEHVALRSTLTGREGWSKPTVLVTALLPRSLRDRLKKEMAAEEPSGDASASIMAGVLGVSAAGVAIRAGAAGENLDARFELVCDSAESCTSVQKLIQRKRLEWSKDIALRMVGFGALIDSLDVRVEGTALHASLSTSANALAAAIDRALRFRAHKTEEPTTPPPAQPREGAHEGERILARDAGQGAGPAQQAGQAGRAGRDE</sequence>
<dbReference type="STRING" id="1391654.AKJ09_02830"/>
<feature type="compositionally biased region" description="Low complexity" evidence="1">
    <location>
        <begin position="376"/>
        <end position="398"/>
    </location>
</feature>
<feature type="compositionally biased region" description="Basic and acidic residues" evidence="1">
    <location>
        <begin position="365"/>
        <end position="375"/>
    </location>
</feature>
<dbReference type="KEGG" id="llu:AKJ09_02830"/>
<proteinExistence type="predicted"/>
<gene>
    <name evidence="2" type="ORF">AKJ09_02830</name>
</gene>